<dbReference type="GO" id="GO:0006730">
    <property type="term" value="P:one-carbon metabolic process"/>
    <property type="evidence" value="ECO:0007669"/>
    <property type="project" value="TreeGrafter"/>
</dbReference>
<dbReference type="InterPro" id="IPR036398">
    <property type="entry name" value="CA_dom_sf"/>
</dbReference>
<gene>
    <name evidence="12" type="ORF">C1H46_006521</name>
</gene>
<organism evidence="12 13">
    <name type="scientific">Malus baccata</name>
    <name type="common">Siberian crab apple</name>
    <name type="synonym">Pyrus baccata</name>
    <dbReference type="NCBI Taxonomy" id="106549"/>
    <lineage>
        <taxon>Eukaryota</taxon>
        <taxon>Viridiplantae</taxon>
        <taxon>Streptophyta</taxon>
        <taxon>Embryophyta</taxon>
        <taxon>Tracheophyta</taxon>
        <taxon>Spermatophyta</taxon>
        <taxon>Magnoliopsida</taxon>
        <taxon>eudicotyledons</taxon>
        <taxon>Gunneridae</taxon>
        <taxon>Pentapetalae</taxon>
        <taxon>rosids</taxon>
        <taxon>fabids</taxon>
        <taxon>Rosales</taxon>
        <taxon>Rosaceae</taxon>
        <taxon>Amygdaloideae</taxon>
        <taxon>Maleae</taxon>
        <taxon>Malus</taxon>
    </lineage>
</organism>
<dbReference type="GO" id="GO:0009570">
    <property type="term" value="C:chloroplast stroma"/>
    <property type="evidence" value="ECO:0007669"/>
    <property type="project" value="UniProtKB-SubCell"/>
</dbReference>
<proteinExistence type="inferred from homology"/>
<evidence type="ECO:0000259" key="11">
    <source>
        <dbReference type="PROSITE" id="PS51144"/>
    </source>
</evidence>
<accession>A0A540NA00</accession>
<name>A0A540NA00_MALBA</name>
<comment type="similarity">
    <text evidence="10">Belongs to the alpha-carbonic anhydrase family.</text>
</comment>
<keyword evidence="8 10" id="KW-0456">Lyase</keyword>
<evidence type="ECO:0000256" key="10">
    <source>
        <dbReference type="RuleBase" id="RU367011"/>
    </source>
</evidence>
<dbReference type="Proteomes" id="UP000315295">
    <property type="component" value="Unassembled WGS sequence"/>
</dbReference>
<comment type="subcellular location">
    <subcellularLocation>
        <location evidence="3">Plastid</location>
        <location evidence="3">Chloroplast stroma</location>
    </subcellularLocation>
</comment>
<dbReference type="PROSITE" id="PS51144">
    <property type="entry name" value="ALPHA_CA_2"/>
    <property type="match status" value="1"/>
</dbReference>
<comment type="catalytic activity">
    <reaction evidence="9 10">
        <text>hydrogencarbonate + H(+) = CO2 + H2O</text>
        <dbReference type="Rhea" id="RHEA:10748"/>
        <dbReference type="ChEBI" id="CHEBI:15377"/>
        <dbReference type="ChEBI" id="CHEBI:15378"/>
        <dbReference type="ChEBI" id="CHEBI:16526"/>
        <dbReference type="ChEBI" id="CHEBI:17544"/>
        <dbReference type="EC" id="4.2.1.1"/>
    </reaction>
</comment>
<comment type="cofactor">
    <cofactor evidence="1 10">
        <name>Zn(2+)</name>
        <dbReference type="ChEBI" id="CHEBI:29105"/>
    </cofactor>
</comment>
<keyword evidence="6 10" id="KW-0479">Metal-binding</keyword>
<feature type="domain" description="Alpha-carbonic anhydrase" evidence="11">
    <location>
        <begin position="1"/>
        <end position="170"/>
    </location>
</feature>
<evidence type="ECO:0000313" key="13">
    <source>
        <dbReference type="Proteomes" id="UP000315295"/>
    </source>
</evidence>
<dbReference type="GO" id="GO:0008270">
    <property type="term" value="F:zinc ion binding"/>
    <property type="evidence" value="ECO:0007669"/>
    <property type="project" value="UniProtKB-UniRule"/>
</dbReference>
<evidence type="ECO:0000256" key="7">
    <source>
        <dbReference type="ARBA" id="ARBA00022833"/>
    </source>
</evidence>
<dbReference type="EMBL" id="VIEB01000079">
    <property type="protein sequence ID" value="TQE07872.1"/>
    <property type="molecule type" value="Genomic_DNA"/>
</dbReference>
<evidence type="ECO:0000256" key="9">
    <source>
        <dbReference type="ARBA" id="ARBA00048348"/>
    </source>
</evidence>
<dbReference type="Pfam" id="PF00194">
    <property type="entry name" value="Carb_anhydrase"/>
    <property type="match status" value="1"/>
</dbReference>
<evidence type="ECO:0000256" key="2">
    <source>
        <dbReference type="ARBA" id="ARBA00002904"/>
    </source>
</evidence>
<dbReference type="Gene3D" id="3.10.200.10">
    <property type="entry name" value="Alpha carbonic anhydrase"/>
    <property type="match status" value="1"/>
</dbReference>
<protein>
    <recommendedName>
        <fullName evidence="5 10">Carbonic anhydrase</fullName>
        <ecNumber evidence="5 10">4.2.1.1</ecNumber>
    </recommendedName>
</protein>
<dbReference type="SUPFAM" id="SSF51069">
    <property type="entry name" value="Carbonic anhydrase"/>
    <property type="match status" value="1"/>
</dbReference>
<comment type="caution">
    <text evidence="12">The sequence shown here is derived from an EMBL/GenBank/DDBJ whole genome shotgun (WGS) entry which is preliminary data.</text>
</comment>
<dbReference type="InterPro" id="IPR018338">
    <property type="entry name" value="Carbonic_anhydrase_a-class_CS"/>
</dbReference>
<evidence type="ECO:0000256" key="5">
    <source>
        <dbReference type="ARBA" id="ARBA00012925"/>
    </source>
</evidence>
<dbReference type="PANTHER" id="PTHR18952:SF201">
    <property type="entry name" value="CARBONIC ANHYDRASE"/>
    <property type="match status" value="1"/>
</dbReference>
<dbReference type="PANTHER" id="PTHR18952">
    <property type="entry name" value="CARBONIC ANHYDRASE"/>
    <property type="match status" value="1"/>
</dbReference>
<dbReference type="AlphaFoldDB" id="A0A540NA00"/>
<evidence type="ECO:0000256" key="3">
    <source>
        <dbReference type="ARBA" id="ARBA00004470"/>
    </source>
</evidence>
<keyword evidence="7 10" id="KW-0862">Zinc</keyword>
<sequence>MHGLMNFYNLEWEGDAGSIQINGTEYFLNECHWHTPSEHTINGIRYDLELHVVHRSADKNSVAVIAFLYQVGPPNSFLLKVNIVSREQLELLQQVVDDYAVMSARPLQPANGRGIKLYVPSLTLSDDKVPHTTIKAASSPQGSINAASPKSSQSPIQVVFKQTINLPCEL</sequence>
<evidence type="ECO:0000256" key="4">
    <source>
        <dbReference type="ARBA" id="ARBA00006365"/>
    </source>
</evidence>
<dbReference type="InterPro" id="IPR001148">
    <property type="entry name" value="CA_dom"/>
</dbReference>
<evidence type="ECO:0000313" key="12">
    <source>
        <dbReference type="EMBL" id="TQE07872.1"/>
    </source>
</evidence>
<dbReference type="CDD" id="cd03124">
    <property type="entry name" value="alpha_CA_prokaryotic_like"/>
    <property type="match status" value="1"/>
</dbReference>
<dbReference type="PROSITE" id="PS00162">
    <property type="entry name" value="ALPHA_CA_1"/>
    <property type="match status" value="1"/>
</dbReference>
<evidence type="ECO:0000256" key="6">
    <source>
        <dbReference type="ARBA" id="ARBA00022723"/>
    </source>
</evidence>
<dbReference type="InterPro" id="IPR041891">
    <property type="entry name" value="Alpha_CA_prokaryot-like"/>
</dbReference>
<dbReference type="SMART" id="SM01057">
    <property type="entry name" value="Carb_anhydrase"/>
    <property type="match status" value="1"/>
</dbReference>
<reference evidence="12 13" key="1">
    <citation type="journal article" date="2019" name="G3 (Bethesda)">
        <title>Sequencing of a Wild Apple (Malus baccata) Genome Unravels the Differences Between Cultivated and Wild Apple Species Regarding Disease Resistance and Cold Tolerance.</title>
        <authorList>
            <person name="Chen X."/>
        </authorList>
    </citation>
    <scope>NUCLEOTIDE SEQUENCE [LARGE SCALE GENOMIC DNA]</scope>
    <source>
        <strain evidence="13">cv. Shandingzi</strain>
        <tissue evidence="12">Leaves</tissue>
    </source>
</reference>
<dbReference type="EC" id="4.2.1.1" evidence="5 10"/>
<comment type="function">
    <text evidence="2 10">Reversible hydration of carbon dioxide.</text>
</comment>
<dbReference type="GO" id="GO:0004089">
    <property type="term" value="F:carbonate dehydratase activity"/>
    <property type="evidence" value="ECO:0007669"/>
    <property type="project" value="UniProtKB-UniRule"/>
</dbReference>
<comment type="similarity">
    <text evidence="4">Belongs to the alpha-class carbonic anhydrase family.</text>
</comment>
<evidence type="ECO:0000256" key="1">
    <source>
        <dbReference type="ARBA" id="ARBA00001947"/>
    </source>
</evidence>
<keyword evidence="13" id="KW-1185">Reference proteome</keyword>
<dbReference type="STRING" id="106549.A0A540NA00"/>
<dbReference type="InterPro" id="IPR023561">
    <property type="entry name" value="Carbonic_anhydrase_a-class"/>
</dbReference>
<evidence type="ECO:0000256" key="8">
    <source>
        <dbReference type="ARBA" id="ARBA00023239"/>
    </source>
</evidence>